<sequence length="284" mass="30454">MLSGRHSKCSNPFTLAWLNLPPSLLVVAILFLHLASAQEFSDLSIPLTSSQIVYTPFVCNATTVLDKPQSCAGAWQLSDSDVPSISTRGPSSSSSNLIPQMFFQFQAFSIFLTTLPSSNATINVTISANGVVVSSDFHSSLGALSIINLPGNMTSLLTLTFIKSSSPTQFDLDSLTITTLSNATISSFLPTPTLPPSISFPTFAVSTKIPPPLTSASSLAPVRASNKTMVAEAVGITVGLGLGLTAFAAVGFWYWNVKRRKERLKRTTMEETSSGWRSDGFRYR</sequence>
<keyword evidence="1" id="KW-1133">Transmembrane helix</keyword>
<evidence type="ECO:0000313" key="4">
    <source>
        <dbReference type="Proteomes" id="UP000053424"/>
    </source>
</evidence>
<organism evidence="3 4">
    <name type="scientific">Hebeloma cylindrosporum</name>
    <dbReference type="NCBI Taxonomy" id="76867"/>
    <lineage>
        <taxon>Eukaryota</taxon>
        <taxon>Fungi</taxon>
        <taxon>Dikarya</taxon>
        <taxon>Basidiomycota</taxon>
        <taxon>Agaricomycotina</taxon>
        <taxon>Agaricomycetes</taxon>
        <taxon>Agaricomycetidae</taxon>
        <taxon>Agaricales</taxon>
        <taxon>Agaricineae</taxon>
        <taxon>Hymenogastraceae</taxon>
        <taxon>Hebeloma</taxon>
    </lineage>
</organism>
<feature type="transmembrane region" description="Helical" evidence="1">
    <location>
        <begin position="233"/>
        <end position="255"/>
    </location>
</feature>
<reference evidence="3 4" key="1">
    <citation type="submission" date="2014-04" db="EMBL/GenBank/DDBJ databases">
        <authorList>
            <consortium name="DOE Joint Genome Institute"/>
            <person name="Kuo A."/>
            <person name="Gay G."/>
            <person name="Dore J."/>
            <person name="Kohler A."/>
            <person name="Nagy L.G."/>
            <person name="Floudas D."/>
            <person name="Copeland A."/>
            <person name="Barry K.W."/>
            <person name="Cichocki N."/>
            <person name="Veneault-Fourrey C."/>
            <person name="LaButti K."/>
            <person name="Lindquist E.A."/>
            <person name="Lipzen A."/>
            <person name="Lundell T."/>
            <person name="Morin E."/>
            <person name="Murat C."/>
            <person name="Sun H."/>
            <person name="Tunlid A."/>
            <person name="Henrissat B."/>
            <person name="Grigoriev I.V."/>
            <person name="Hibbett D.S."/>
            <person name="Martin F."/>
            <person name="Nordberg H.P."/>
            <person name="Cantor M.N."/>
            <person name="Hua S.X."/>
        </authorList>
    </citation>
    <scope>NUCLEOTIDE SEQUENCE [LARGE SCALE GENOMIC DNA]</scope>
    <source>
        <strain evidence="4">h7</strain>
    </source>
</reference>
<dbReference type="EMBL" id="KN831785">
    <property type="protein sequence ID" value="KIM39657.1"/>
    <property type="molecule type" value="Genomic_DNA"/>
</dbReference>
<dbReference type="OrthoDB" id="3267422at2759"/>
<dbReference type="AlphaFoldDB" id="A0A0C2YF58"/>
<evidence type="ECO:0000256" key="1">
    <source>
        <dbReference type="SAM" id="Phobius"/>
    </source>
</evidence>
<accession>A0A0C2YF58</accession>
<keyword evidence="4" id="KW-1185">Reference proteome</keyword>
<evidence type="ECO:0000313" key="3">
    <source>
        <dbReference type="EMBL" id="KIM39657.1"/>
    </source>
</evidence>
<feature type="chain" id="PRO_5002159575" description="Mid2 domain-containing protein" evidence="2">
    <location>
        <begin position="38"/>
        <end position="284"/>
    </location>
</feature>
<keyword evidence="1" id="KW-0812">Transmembrane</keyword>
<keyword evidence="2" id="KW-0732">Signal</keyword>
<dbReference type="STRING" id="686832.A0A0C2YF58"/>
<gene>
    <name evidence="3" type="ORF">M413DRAFT_447121</name>
</gene>
<dbReference type="HOGENOM" id="CLU_076150_1_0_1"/>
<proteinExistence type="predicted"/>
<protein>
    <recommendedName>
        <fullName evidence="5">Mid2 domain-containing protein</fullName>
    </recommendedName>
</protein>
<name>A0A0C2YF58_HEBCY</name>
<evidence type="ECO:0000256" key="2">
    <source>
        <dbReference type="SAM" id="SignalP"/>
    </source>
</evidence>
<reference evidence="4" key="2">
    <citation type="submission" date="2015-01" db="EMBL/GenBank/DDBJ databases">
        <title>Evolutionary Origins and Diversification of the Mycorrhizal Mutualists.</title>
        <authorList>
            <consortium name="DOE Joint Genome Institute"/>
            <consortium name="Mycorrhizal Genomics Consortium"/>
            <person name="Kohler A."/>
            <person name="Kuo A."/>
            <person name="Nagy L.G."/>
            <person name="Floudas D."/>
            <person name="Copeland A."/>
            <person name="Barry K.W."/>
            <person name="Cichocki N."/>
            <person name="Veneault-Fourrey C."/>
            <person name="LaButti K."/>
            <person name="Lindquist E.A."/>
            <person name="Lipzen A."/>
            <person name="Lundell T."/>
            <person name="Morin E."/>
            <person name="Murat C."/>
            <person name="Riley R."/>
            <person name="Ohm R."/>
            <person name="Sun H."/>
            <person name="Tunlid A."/>
            <person name="Henrissat B."/>
            <person name="Grigoriev I.V."/>
            <person name="Hibbett D.S."/>
            <person name="Martin F."/>
        </authorList>
    </citation>
    <scope>NUCLEOTIDE SEQUENCE [LARGE SCALE GENOMIC DNA]</scope>
    <source>
        <strain evidence="4">h7</strain>
    </source>
</reference>
<feature type="signal peptide" evidence="2">
    <location>
        <begin position="1"/>
        <end position="37"/>
    </location>
</feature>
<dbReference type="Proteomes" id="UP000053424">
    <property type="component" value="Unassembled WGS sequence"/>
</dbReference>
<evidence type="ECO:0008006" key="5">
    <source>
        <dbReference type="Google" id="ProtNLM"/>
    </source>
</evidence>
<keyword evidence="1" id="KW-0472">Membrane</keyword>